<reference evidence="1" key="1">
    <citation type="submission" date="2022-06" db="EMBL/GenBank/DDBJ databases">
        <title>Phylogenomic reconstructions and comparative analyses of Kickxellomycotina fungi.</title>
        <authorList>
            <person name="Reynolds N.K."/>
            <person name="Stajich J.E."/>
            <person name="Barry K."/>
            <person name="Grigoriev I.V."/>
            <person name="Crous P."/>
            <person name="Smith M.E."/>
        </authorList>
    </citation>
    <scope>NUCLEOTIDE SEQUENCE</scope>
    <source>
        <strain evidence="1">RSA 2271</strain>
    </source>
</reference>
<keyword evidence="2" id="KW-1185">Reference proteome</keyword>
<name>A0ACC1HPM2_9FUNG</name>
<proteinExistence type="predicted"/>
<evidence type="ECO:0000313" key="1">
    <source>
        <dbReference type="EMBL" id="KAJ1678397.1"/>
    </source>
</evidence>
<protein>
    <submittedName>
        <fullName evidence="1">Uncharacterized protein</fullName>
    </submittedName>
</protein>
<evidence type="ECO:0000313" key="2">
    <source>
        <dbReference type="Proteomes" id="UP001145114"/>
    </source>
</evidence>
<feature type="non-terminal residue" evidence="1">
    <location>
        <position position="170"/>
    </location>
</feature>
<dbReference type="Proteomes" id="UP001145114">
    <property type="component" value="Unassembled WGS sequence"/>
</dbReference>
<sequence>MPCLRSNTEFKRKDVPIKEMLRYGPFRMADFAMMFAALVGLFLAIINYQLLLSWTTDYSDAAVVPLAVFVDIMALFALMFLVVFMFVEFTKVKMAEIDEEKIAEMNEKELEKNTKLLKAEKRAKYQFFLAGFIYALILTFAVTADWSIRNMEGKKLIDADGVNLLAQILP</sequence>
<comment type="caution">
    <text evidence="1">The sequence shown here is derived from an EMBL/GenBank/DDBJ whole genome shotgun (WGS) entry which is preliminary data.</text>
</comment>
<dbReference type="EMBL" id="JAMZIH010001206">
    <property type="protein sequence ID" value="KAJ1678397.1"/>
    <property type="molecule type" value="Genomic_DNA"/>
</dbReference>
<gene>
    <name evidence="1" type="ORF">EV182_004129</name>
</gene>
<accession>A0ACC1HPM2</accession>
<organism evidence="1 2">
    <name type="scientific">Spiromyces aspiralis</name>
    <dbReference type="NCBI Taxonomy" id="68401"/>
    <lineage>
        <taxon>Eukaryota</taxon>
        <taxon>Fungi</taxon>
        <taxon>Fungi incertae sedis</taxon>
        <taxon>Zoopagomycota</taxon>
        <taxon>Kickxellomycotina</taxon>
        <taxon>Kickxellomycetes</taxon>
        <taxon>Kickxellales</taxon>
        <taxon>Kickxellaceae</taxon>
        <taxon>Spiromyces</taxon>
    </lineage>
</organism>